<sequence length="323" mass="38393">FHKAFEIDIFQIRFALRLSVVLCISFTFVFISKLEHSYWVPMSAFLMLMPYAEESKQKITNRILGTIFGIITCWILMSIYHGITYRIVIVILMTIFMYTVPITSWTMTIYTTCYGMTLATITLGMEEAIILRLIYVAVAVVITWIANYYIFPNTAIREFKNSIKELFQVDRKMIVELKKGYENRGNINNFRHLLMEANMLSDEIRNYISKGIDENERRFYTQMLLINQTLIIEMEQLNSYLYFGRKRFEVKEKLEIRELFQSLEKALDRVYIGYVFNKLEDFTREETKVKESENSGTKLYFDELFSNCIDSVKELEMLRRITE</sequence>
<evidence type="ECO:0000256" key="4">
    <source>
        <dbReference type="ARBA" id="ARBA00022989"/>
    </source>
</evidence>
<comment type="caution">
    <text evidence="9">The sequence shown here is derived from an EMBL/GenBank/DDBJ whole genome shotgun (WGS) entry which is preliminary data.</text>
</comment>
<reference evidence="9" key="2">
    <citation type="submission" date="2021-04" db="EMBL/GenBank/DDBJ databases">
        <authorList>
            <person name="Gilroy R."/>
        </authorList>
    </citation>
    <scope>NUCLEOTIDE SEQUENCE</scope>
    <source>
        <strain evidence="9">A6-441</strain>
    </source>
</reference>
<feature type="non-terminal residue" evidence="9">
    <location>
        <position position="1"/>
    </location>
</feature>
<dbReference type="Pfam" id="PF13515">
    <property type="entry name" value="FUSC_2"/>
    <property type="match status" value="1"/>
</dbReference>
<dbReference type="GO" id="GO:0005886">
    <property type="term" value="C:plasma membrane"/>
    <property type="evidence" value="ECO:0007669"/>
    <property type="project" value="UniProtKB-SubCell"/>
</dbReference>
<keyword evidence="2" id="KW-1003">Cell membrane</keyword>
<accession>A0A9E2NXN6</accession>
<evidence type="ECO:0000256" key="6">
    <source>
        <dbReference type="ARBA" id="ARBA00043993"/>
    </source>
</evidence>
<dbReference type="EMBL" id="JAHLFN010000078">
    <property type="protein sequence ID" value="MBU3843099.1"/>
    <property type="molecule type" value="Genomic_DNA"/>
</dbReference>
<evidence type="ECO:0000313" key="10">
    <source>
        <dbReference type="Proteomes" id="UP000724657"/>
    </source>
</evidence>
<evidence type="ECO:0000256" key="2">
    <source>
        <dbReference type="ARBA" id="ARBA00022475"/>
    </source>
</evidence>
<feature type="transmembrane region" description="Helical" evidence="7">
    <location>
        <begin position="83"/>
        <end position="100"/>
    </location>
</feature>
<protein>
    <submittedName>
        <fullName evidence="9">FUSC family protein</fullName>
    </submittedName>
</protein>
<dbReference type="AlphaFoldDB" id="A0A9E2NXN6"/>
<feature type="transmembrane region" description="Helical" evidence="7">
    <location>
        <begin position="12"/>
        <end position="31"/>
    </location>
</feature>
<proteinExistence type="inferred from homology"/>
<evidence type="ECO:0000259" key="8">
    <source>
        <dbReference type="Pfam" id="PF13515"/>
    </source>
</evidence>
<dbReference type="PANTHER" id="PTHR30509">
    <property type="entry name" value="P-HYDROXYBENZOIC ACID EFFLUX PUMP SUBUNIT-RELATED"/>
    <property type="match status" value="1"/>
</dbReference>
<comment type="subcellular location">
    <subcellularLocation>
        <location evidence="1">Cell membrane</location>
        <topology evidence="1">Multi-pass membrane protein</topology>
    </subcellularLocation>
</comment>
<organism evidence="9 10">
    <name type="scientific">Candidatus Fusobacterium pullicola</name>
    <dbReference type="NCBI Taxonomy" id="2838601"/>
    <lineage>
        <taxon>Bacteria</taxon>
        <taxon>Fusobacteriati</taxon>
        <taxon>Fusobacteriota</taxon>
        <taxon>Fusobacteriia</taxon>
        <taxon>Fusobacteriales</taxon>
        <taxon>Fusobacteriaceae</taxon>
        <taxon>Fusobacterium</taxon>
    </lineage>
</organism>
<feature type="transmembrane region" description="Helical" evidence="7">
    <location>
        <begin position="59"/>
        <end position="77"/>
    </location>
</feature>
<feature type="transmembrane region" description="Helical" evidence="7">
    <location>
        <begin position="129"/>
        <end position="151"/>
    </location>
</feature>
<feature type="domain" description="Integral membrane bound transporter" evidence="8">
    <location>
        <begin position="25"/>
        <end position="145"/>
    </location>
</feature>
<dbReference type="PANTHER" id="PTHR30509:SF8">
    <property type="entry name" value="INNER MEMBRANE PROTEIN YCCS"/>
    <property type="match status" value="1"/>
</dbReference>
<keyword evidence="3 7" id="KW-0812">Transmembrane</keyword>
<reference evidence="9" key="1">
    <citation type="journal article" date="2021" name="PeerJ">
        <title>Extensive microbial diversity within the chicken gut microbiome revealed by metagenomics and culture.</title>
        <authorList>
            <person name="Gilroy R."/>
            <person name="Ravi A."/>
            <person name="Getino M."/>
            <person name="Pursley I."/>
            <person name="Horton D.L."/>
            <person name="Alikhan N.F."/>
            <person name="Baker D."/>
            <person name="Gharbi K."/>
            <person name="Hall N."/>
            <person name="Watson M."/>
            <person name="Adriaenssens E.M."/>
            <person name="Foster-Nyarko E."/>
            <person name="Jarju S."/>
            <person name="Secka A."/>
            <person name="Antonio M."/>
            <person name="Oren A."/>
            <person name="Chaudhuri R.R."/>
            <person name="La Ragione R."/>
            <person name="Hildebrand F."/>
            <person name="Pallen M.J."/>
        </authorList>
    </citation>
    <scope>NUCLEOTIDE SEQUENCE</scope>
    <source>
        <strain evidence="9">A6-441</strain>
    </source>
</reference>
<evidence type="ECO:0000256" key="1">
    <source>
        <dbReference type="ARBA" id="ARBA00004651"/>
    </source>
</evidence>
<evidence type="ECO:0000256" key="5">
    <source>
        <dbReference type="ARBA" id="ARBA00023136"/>
    </source>
</evidence>
<evidence type="ECO:0000313" key="9">
    <source>
        <dbReference type="EMBL" id="MBU3843099.1"/>
    </source>
</evidence>
<dbReference type="Proteomes" id="UP000724657">
    <property type="component" value="Unassembled WGS sequence"/>
</dbReference>
<keyword evidence="4 7" id="KW-1133">Transmembrane helix</keyword>
<name>A0A9E2NXN6_9FUSO</name>
<gene>
    <name evidence="9" type="ORF">IAA47_09000</name>
</gene>
<keyword evidence="5 7" id="KW-0472">Membrane</keyword>
<evidence type="ECO:0000256" key="3">
    <source>
        <dbReference type="ARBA" id="ARBA00022692"/>
    </source>
</evidence>
<evidence type="ECO:0000256" key="7">
    <source>
        <dbReference type="SAM" id="Phobius"/>
    </source>
</evidence>
<comment type="similarity">
    <text evidence="6">Belongs to the YccS/YhfK family.</text>
</comment>
<dbReference type="InterPro" id="IPR049453">
    <property type="entry name" value="Memb_transporter_dom"/>
</dbReference>